<dbReference type="InterPro" id="IPR017853">
    <property type="entry name" value="GH"/>
</dbReference>
<feature type="domain" description="DUF4015" evidence="1">
    <location>
        <begin position="160"/>
        <end position="488"/>
    </location>
</feature>
<dbReference type="RefSeq" id="WP_066714723.1">
    <property type="nucleotide sequence ID" value="NZ_JARFNM010000001.1"/>
</dbReference>
<dbReference type="EMBL" id="LSCV01000042">
    <property type="protein sequence ID" value="KXB39155.1"/>
    <property type="molecule type" value="Genomic_DNA"/>
</dbReference>
<keyword evidence="3" id="KW-1185">Reference proteome</keyword>
<dbReference type="SUPFAM" id="SSF51445">
    <property type="entry name" value="(Trans)glycosidases"/>
    <property type="match status" value="1"/>
</dbReference>
<comment type="caution">
    <text evidence="2">The sequence shown here is derived from an EMBL/GenBank/DDBJ whole genome shotgun (WGS) entry which is preliminary data.</text>
</comment>
<proteinExistence type="predicted"/>
<dbReference type="InterPro" id="IPR025275">
    <property type="entry name" value="DUF4015"/>
</dbReference>
<dbReference type="Pfam" id="PF13200">
    <property type="entry name" value="DUF4015"/>
    <property type="match status" value="1"/>
</dbReference>
<dbReference type="STRING" id="1497955.HMPREF1872_01186"/>
<name>A0A133Y7S8_9FIRM</name>
<dbReference type="AlphaFoldDB" id="A0A133Y7S8"/>
<sequence length="513" mass="57750">MKKLKMNIPTAWLKFSKLSLIVCALVIVWFGLLRIRPKLENKQAKASLPTETDLNGQLVTTSTSSVSDQILSANEAARAVQKAASEVEETQVVNSGNLTENGEISAFELAKNASSGHNAKNGDSLAYYSFEQQQKLDKFFGPLPFINQLQIIRHFKVRGLYAANAENIFDLISLIKNSELNAVVINVKSDSYFHYSTQSKIARQANLSIEASDDLQTKIKQLKAAGIRVIGKISCFKDTLLARNYPDFAIKDRENRVINWANEGEASFVNPYNINVWRYLRDCCYEAIDLGCDELILDQVRFPSGLASNEVGNVYYGEKEDLPDKPSAISRFLEFMRVEISDKLQVPLTASLYDIHSDKGSELTGQSYKLFSTCGIDSIAPNLFPADYANASQWYGNGVGTEINGQLFKAPDLDPYGVISATSNYYLHNFGKTQQRTFYRPYLQAFTAYYLPRKYWHEYTPLEIAKQIKALQDNGFTEYILWNNEASYSQNIFQELGNLQANKVPTSTTISEH</sequence>
<protein>
    <recommendedName>
        <fullName evidence="1">DUF4015 domain-containing protein</fullName>
    </recommendedName>
</protein>
<evidence type="ECO:0000313" key="3">
    <source>
        <dbReference type="Proteomes" id="UP000070080"/>
    </source>
</evidence>
<dbReference type="OrthoDB" id="9774125at2"/>
<gene>
    <name evidence="2" type="ORF">HMPREF1872_01186</name>
</gene>
<reference evidence="3" key="1">
    <citation type="submission" date="2016-01" db="EMBL/GenBank/DDBJ databases">
        <authorList>
            <person name="Mitreva M."/>
            <person name="Pepin K.H."/>
            <person name="Mihindukulasuriya K.A."/>
            <person name="Fulton R."/>
            <person name="Fronick C."/>
            <person name="O'Laughlin M."/>
            <person name="Miner T."/>
            <person name="Herter B."/>
            <person name="Rosa B.A."/>
            <person name="Cordes M."/>
            <person name="Tomlinson C."/>
            <person name="Wollam A."/>
            <person name="Palsikar V.B."/>
            <person name="Mardis E.R."/>
            <person name="Wilson R.K."/>
        </authorList>
    </citation>
    <scope>NUCLEOTIDE SEQUENCE [LARGE SCALE GENOMIC DNA]</scope>
    <source>
        <strain evidence="3">KA00274</strain>
    </source>
</reference>
<evidence type="ECO:0000259" key="1">
    <source>
        <dbReference type="Pfam" id="PF13200"/>
    </source>
</evidence>
<organism evidence="2 3">
    <name type="scientific">Amygdalobacter nucleatus</name>
    <dbReference type="NCBI Taxonomy" id="3029274"/>
    <lineage>
        <taxon>Bacteria</taxon>
        <taxon>Bacillati</taxon>
        <taxon>Bacillota</taxon>
        <taxon>Clostridia</taxon>
        <taxon>Eubacteriales</taxon>
        <taxon>Oscillospiraceae</taxon>
        <taxon>Amygdalobacter</taxon>
    </lineage>
</organism>
<dbReference type="Proteomes" id="UP000070080">
    <property type="component" value="Unassembled WGS sequence"/>
</dbReference>
<accession>A0A133Y7S8</accession>
<evidence type="ECO:0000313" key="2">
    <source>
        <dbReference type="EMBL" id="KXB39155.1"/>
    </source>
</evidence>